<sequence length="263" mass="29555">MSYAIITGPTAGIGKAISYQLAKKGYNLILVARREERLKDISNELQKKFNIKVDYLKEDLTNKDAPRNIFNYVDQNNLDVEVLILNAGYQHHKKFEDVSLEDEEDCLRVLGLSVIMQSKLFIKKLINRGGGRIMVVSSVAGFAPPSGEFATLYGPVKTFMNRFVEALNVAYNKHNIYATALCPGFTITEFHSVSGTQDRMDKVPKFMKYSAEHVAKEGIDGMFKNKEIVISGGIYRFLVSGLSYLPKSFIRFIGNKIAGGRYE</sequence>
<dbReference type="PIRSF" id="PIRSF000126">
    <property type="entry name" value="11-beta-HSD1"/>
    <property type="match status" value="1"/>
</dbReference>
<dbReference type="Gene3D" id="3.40.50.720">
    <property type="entry name" value="NAD(P)-binding Rossmann-like Domain"/>
    <property type="match status" value="1"/>
</dbReference>
<dbReference type="InterPro" id="IPR002347">
    <property type="entry name" value="SDR_fam"/>
</dbReference>
<evidence type="ECO:0000313" key="4">
    <source>
        <dbReference type="Proteomes" id="UP000252147"/>
    </source>
</evidence>
<gene>
    <name evidence="3" type="ORF">DBW97_03430</name>
</gene>
<comment type="caution">
    <text evidence="3">The sequence shown here is derived from an EMBL/GenBank/DDBJ whole genome shotgun (WGS) entry which is preliminary data.</text>
</comment>
<dbReference type="EMBL" id="QOPD01000005">
    <property type="protein sequence ID" value="RCL38096.1"/>
    <property type="molecule type" value="Genomic_DNA"/>
</dbReference>
<dbReference type="AlphaFoldDB" id="A0A368BN27"/>
<dbReference type="PANTHER" id="PTHR43899">
    <property type="entry name" value="RH59310P"/>
    <property type="match status" value="1"/>
</dbReference>
<dbReference type="GO" id="GO:0016491">
    <property type="term" value="F:oxidoreductase activity"/>
    <property type="evidence" value="ECO:0007669"/>
    <property type="project" value="UniProtKB-KW"/>
</dbReference>
<evidence type="ECO:0000313" key="3">
    <source>
        <dbReference type="EMBL" id="RCL38096.1"/>
    </source>
</evidence>
<dbReference type="InterPro" id="IPR051019">
    <property type="entry name" value="VLCFA-Steroid_DH"/>
</dbReference>
<evidence type="ECO:0000256" key="1">
    <source>
        <dbReference type="ARBA" id="ARBA00006484"/>
    </source>
</evidence>
<accession>A0A368BN27</accession>
<comment type="similarity">
    <text evidence="1">Belongs to the short-chain dehydrogenases/reductases (SDR) family.</text>
</comment>
<organism evidence="3 4">
    <name type="scientific">SAR86 cluster bacterium</name>
    <dbReference type="NCBI Taxonomy" id="2030880"/>
    <lineage>
        <taxon>Bacteria</taxon>
        <taxon>Pseudomonadati</taxon>
        <taxon>Pseudomonadota</taxon>
        <taxon>Gammaproteobacteria</taxon>
        <taxon>SAR86 cluster</taxon>
    </lineage>
</organism>
<evidence type="ECO:0000256" key="2">
    <source>
        <dbReference type="ARBA" id="ARBA00023002"/>
    </source>
</evidence>
<protein>
    <submittedName>
        <fullName evidence="3">SDR family NAD(P)-dependent oxidoreductase</fullName>
    </submittedName>
</protein>
<dbReference type="Proteomes" id="UP000252147">
    <property type="component" value="Unassembled WGS sequence"/>
</dbReference>
<name>A0A368BN27_9GAMM</name>
<dbReference type="Pfam" id="PF00106">
    <property type="entry name" value="adh_short"/>
    <property type="match status" value="1"/>
</dbReference>
<dbReference type="SUPFAM" id="SSF51735">
    <property type="entry name" value="NAD(P)-binding Rossmann-fold domains"/>
    <property type="match status" value="1"/>
</dbReference>
<dbReference type="InterPro" id="IPR036291">
    <property type="entry name" value="NAD(P)-bd_dom_sf"/>
</dbReference>
<reference evidence="3 4" key="1">
    <citation type="journal article" date="2018" name="Microbiome">
        <title>Fine metagenomic profile of the Mediterranean stratified and mixed water columns revealed by assembly and recruitment.</title>
        <authorList>
            <person name="Haro-Moreno J.M."/>
            <person name="Lopez-Perez M."/>
            <person name="De La Torre J.R."/>
            <person name="Picazo A."/>
            <person name="Camacho A."/>
            <person name="Rodriguez-Valera F."/>
        </authorList>
    </citation>
    <scope>NUCLEOTIDE SEQUENCE [LARGE SCALE GENOMIC DNA]</scope>
    <source>
        <strain evidence="3">MED-G83</strain>
    </source>
</reference>
<proteinExistence type="inferred from homology"/>
<dbReference type="CDD" id="cd05233">
    <property type="entry name" value="SDR_c"/>
    <property type="match status" value="1"/>
</dbReference>
<keyword evidence="2" id="KW-0560">Oxidoreductase</keyword>
<dbReference type="PANTHER" id="PTHR43899:SF13">
    <property type="entry name" value="RH59310P"/>
    <property type="match status" value="1"/>
</dbReference>
<dbReference type="PRINTS" id="PR00081">
    <property type="entry name" value="GDHRDH"/>
</dbReference>